<dbReference type="Proteomes" id="UP000265520">
    <property type="component" value="Unassembled WGS sequence"/>
</dbReference>
<feature type="region of interest" description="Disordered" evidence="1">
    <location>
        <begin position="1"/>
        <end position="21"/>
    </location>
</feature>
<feature type="non-terminal residue" evidence="2">
    <location>
        <position position="21"/>
    </location>
</feature>
<sequence>MVPLLEYDNLGQSDPASDNCN</sequence>
<protein>
    <submittedName>
        <fullName evidence="2">Uncharacterized protein</fullName>
    </submittedName>
</protein>
<organism evidence="2 3">
    <name type="scientific">Trifolium medium</name>
    <dbReference type="NCBI Taxonomy" id="97028"/>
    <lineage>
        <taxon>Eukaryota</taxon>
        <taxon>Viridiplantae</taxon>
        <taxon>Streptophyta</taxon>
        <taxon>Embryophyta</taxon>
        <taxon>Tracheophyta</taxon>
        <taxon>Spermatophyta</taxon>
        <taxon>Magnoliopsida</taxon>
        <taxon>eudicotyledons</taxon>
        <taxon>Gunneridae</taxon>
        <taxon>Pentapetalae</taxon>
        <taxon>rosids</taxon>
        <taxon>fabids</taxon>
        <taxon>Fabales</taxon>
        <taxon>Fabaceae</taxon>
        <taxon>Papilionoideae</taxon>
        <taxon>50 kb inversion clade</taxon>
        <taxon>NPAAA clade</taxon>
        <taxon>Hologalegina</taxon>
        <taxon>IRL clade</taxon>
        <taxon>Trifolieae</taxon>
        <taxon>Trifolium</taxon>
    </lineage>
</organism>
<keyword evidence="3" id="KW-1185">Reference proteome</keyword>
<name>A0A392TUQ8_9FABA</name>
<evidence type="ECO:0000313" key="2">
    <source>
        <dbReference type="EMBL" id="MCI64893.1"/>
    </source>
</evidence>
<proteinExistence type="predicted"/>
<evidence type="ECO:0000256" key="1">
    <source>
        <dbReference type="SAM" id="MobiDB-lite"/>
    </source>
</evidence>
<comment type="caution">
    <text evidence="2">The sequence shown here is derived from an EMBL/GenBank/DDBJ whole genome shotgun (WGS) entry which is preliminary data.</text>
</comment>
<dbReference type="EMBL" id="LXQA010665461">
    <property type="protein sequence ID" value="MCI64893.1"/>
    <property type="molecule type" value="Genomic_DNA"/>
</dbReference>
<evidence type="ECO:0000313" key="3">
    <source>
        <dbReference type="Proteomes" id="UP000265520"/>
    </source>
</evidence>
<accession>A0A392TUQ8</accession>
<feature type="compositionally biased region" description="Polar residues" evidence="1">
    <location>
        <begin position="10"/>
        <end position="21"/>
    </location>
</feature>
<dbReference type="AlphaFoldDB" id="A0A392TUQ8"/>
<reference evidence="2 3" key="1">
    <citation type="journal article" date="2018" name="Front. Plant Sci.">
        <title>Red Clover (Trifolium pratense) and Zigzag Clover (T. medium) - A Picture of Genomic Similarities and Differences.</title>
        <authorList>
            <person name="Dluhosova J."/>
            <person name="Istvanek J."/>
            <person name="Nedelnik J."/>
            <person name="Repkova J."/>
        </authorList>
    </citation>
    <scope>NUCLEOTIDE SEQUENCE [LARGE SCALE GENOMIC DNA]</scope>
    <source>
        <strain evidence="3">cv. 10/8</strain>
        <tissue evidence="2">Leaf</tissue>
    </source>
</reference>